<dbReference type="STRING" id="1660.APY09_02960"/>
<name>A0A0V8RZ31_9ACTO</name>
<dbReference type="RefSeq" id="WP_003797040.1">
    <property type="nucleotide sequence ID" value="NZ_CAUQLB010000030.1"/>
</dbReference>
<gene>
    <name evidence="2" type="ORF">APY09_02960</name>
    <name evidence="3" type="ORF">NCTC9935_00641</name>
</gene>
<evidence type="ECO:0000313" key="5">
    <source>
        <dbReference type="Proteomes" id="UP000250192"/>
    </source>
</evidence>
<feature type="region of interest" description="Disordered" evidence="1">
    <location>
        <begin position="1"/>
        <end position="26"/>
    </location>
</feature>
<organism evidence="2 4">
    <name type="scientific">Schaalia odontolytica</name>
    <dbReference type="NCBI Taxonomy" id="1660"/>
    <lineage>
        <taxon>Bacteria</taxon>
        <taxon>Bacillati</taxon>
        <taxon>Actinomycetota</taxon>
        <taxon>Actinomycetes</taxon>
        <taxon>Actinomycetales</taxon>
        <taxon>Actinomycetaceae</taxon>
        <taxon>Schaalia</taxon>
    </lineage>
</organism>
<reference evidence="3 5" key="2">
    <citation type="submission" date="2018-06" db="EMBL/GenBank/DDBJ databases">
        <authorList>
            <consortium name="Pathogen Informatics"/>
            <person name="Doyle S."/>
        </authorList>
    </citation>
    <scope>NUCLEOTIDE SEQUENCE [LARGE SCALE GENOMIC DNA]</scope>
    <source>
        <strain evidence="3 5">NCTC9935</strain>
    </source>
</reference>
<dbReference type="GeneID" id="93758107"/>
<dbReference type="Proteomes" id="UP000054686">
    <property type="component" value="Unassembled WGS sequence"/>
</dbReference>
<sequence length="50" mass="5583">MGLEDLKKQAEEGLEKAKETFGEENVEKAVEAAKDKATEVVSDLKDKFQK</sequence>
<protein>
    <submittedName>
        <fullName evidence="2">Diguanylate cyclase</fullName>
    </submittedName>
</protein>
<dbReference type="Proteomes" id="UP000250192">
    <property type="component" value="Unassembled WGS sequence"/>
</dbReference>
<accession>A0A0V8RZ31</accession>
<proteinExistence type="predicted"/>
<evidence type="ECO:0000313" key="3">
    <source>
        <dbReference type="EMBL" id="SPT55148.1"/>
    </source>
</evidence>
<dbReference type="EMBL" id="LLVT01000001">
    <property type="protein sequence ID" value="KSW13327.1"/>
    <property type="molecule type" value="Genomic_DNA"/>
</dbReference>
<evidence type="ECO:0000313" key="4">
    <source>
        <dbReference type="Proteomes" id="UP000054686"/>
    </source>
</evidence>
<evidence type="ECO:0000313" key="2">
    <source>
        <dbReference type="EMBL" id="KSW13327.1"/>
    </source>
</evidence>
<evidence type="ECO:0000256" key="1">
    <source>
        <dbReference type="SAM" id="MobiDB-lite"/>
    </source>
</evidence>
<keyword evidence="5" id="KW-1185">Reference proteome</keyword>
<dbReference type="AlphaFoldDB" id="A0A0V8RZ31"/>
<reference evidence="2 4" key="1">
    <citation type="submission" date="2015-10" db="EMBL/GenBank/DDBJ databases">
        <title>Draft Genome of Actinomyces odontolyticus subsp. actinosynbacter strain XH001.</title>
        <authorList>
            <person name="Mclean J.S."/>
            <person name="He X."/>
        </authorList>
    </citation>
    <scope>NUCLEOTIDE SEQUENCE [LARGE SCALE GENOMIC DNA]</scope>
    <source>
        <strain evidence="2 4">XH001</strain>
    </source>
</reference>
<dbReference type="EMBL" id="UAPR01000002">
    <property type="protein sequence ID" value="SPT55148.1"/>
    <property type="molecule type" value="Genomic_DNA"/>
</dbReference>